<dbReference type="GeneID" id="87870397"/>
<keyword evidence="3" id="KW-1185">Reference proteome</keyword>
<dbReference type="RefSeq" id="XP_062691728.1">
    <property type="nucleotide sequence ID" value="XM_062832775.1"/>
</dbReference>
<reference evidence="2 3" key="1">
    <citation type="journal article" date="2023" name="Mol. Phylogenet. Evol.">
        <title>Genome-scale phylogeny and comparative genomics of the fungal order Sordariales.</title>
        <authorList>
            <person name="Hensen N."/>
            <person name="Bonometti L."/>
            <person name="Westerberg I."/>
            <person name="Brannstrom I.O."/>
            <person name="Guillou S."/>
            <person name="Cros-Aarteil S."/>
            <person name="Calhoun S."/>
            <person name="Haridas S."/>
            <person name="Kuo A."/>
            <person name="Mondo S."/>
            <person name="Pangilinan J."/>
            <person name="Riley R."/>
            <person name="LaButti K."/>
            <person name="Andreopoulos B."/>
            <person name="Lipzen A."/>
            <person name="Chen C."/>
            <person name="Yan M."/>
            <person name="Daum C."/>
            <person name="Ng V."/>
            <person name="Clum A."/>
            <person name="Steindorff A."/>
            <person name="Ohm R.A."/>
            <person name="Martin F."/>
            <person name="Silar P."/>
            <person name="Natvig D.O."/>
            <person name="Lalanne C."/>
            <person name="Gautier V."/>
            <person name="Ament-Velasquez S.L."/>
            <person name="Kruys A."/>
            <person name="Hutchinson M.I."/>
            <person name="Powell A.J."/>
            <person name="Barry K."/>
            <person name="Miller A.N."/>
            <person name="Grigoriev I.V."/>
            <person name="Debuchy R."/>
            <person name="Gladieux P."/>
            <person name="Hiltunen Thoren M."/>
            <person name="Johannesson H."/>
        </authorList>
    </citation>
    <scope>NUCLEOTIDE SEQUENCE [LARGE SCALE GENOMIC DNA]</scope>
    <source>
        <strain evidence="2 3">FGSC 10403</strain>
    </source>
</reference>
<keyword evidence="1" id="KW-0472">Membrane</keyword>
<proteinExistence type="predicted"/>
<keyword evidence="1" id="KW-1133">Transmembrane helix</keyword>
<dbReference type="EMBL" id="JAULSX010000005">
    <property type="protein sequence ID" value="KAK3490545.1"/>
    <property type="molecule type" value="Genomic_DNA"/>
</dbReference>
<feature type="transmembrane region" description="Helical" evidence="1">
    <location>
        <begin position="12"/>
        <end position="29"/>
    </location>
</feature>
<name>A0AAJ0MQC4_9PEZI</name>
<gene>
    <name evidence="2" type="ORF">B0T23DRAFT_163982</name>
</gene>
<dbReference type="AlphaFoldDB" id="A0AAJ0MQC4"/>
<feature type="transmembrane region" description="Helical" evidence="1">
    <location>
        <begin position="49"/>
        <end position="70"/>
    </location>
</feature>
<protein>
    <submittedName>
        <fullName evidence="2">Uncharacterized protein</fullName>
    </submittedName>
</protein>
<evidence type="ECO:0000313" key="3">
    <source>
        <dbReference type="Proteomes" id="UP001285908"/>
    </source>
</evidence>
<comment type="caution">
    <text evidence="2">The sequence shown here is derived from an EMBL/GenBank/DDBJ whole genome shotgun (WGS) entry which is preliminary data.</text>
</comment>
<dbReference type="Proteomes" id="UP001285908">
    <property type="component" value="Unassembled WGS sequence"/>
</dbReference>
<sequence length="74" mass="8323">MLDQIVIAQRCTVILHVFSSSNVSMFLTSLQDLSMFLSLHQCPTSTTSYHHQCWSISIILAYVICIPVFINTSS</sequence>
<keyword evidence="1" id="KW-0812">Transmembrane</keyword>
<evidence type="ECO:0000313" key="2">
    <source>
        <dbReference type="EMBL" id="KAK3490545.1"/>
    </source>
</evidence>
<accession>A0AAJ0MQC4</accession>
<organism evidence="2 3">
    <name type="scientific">Neurospora hispaniola</name>
    <dbReference type="NCBI Taxonomy" id="588809"/>
    <lineage>
        <taxon>Eukaryota</taxon>
        <taxon>Fungi</taxon>
        <taxon>Dikarya</taxon>
        <taxon>Ascomycota</taxon>
        <taxon>Pezizomycotina</taxon>
        <taxon>Sordariomycetes</taxon>
        <taxon>Sordariomycetidae</taxon>
        <taxon>Sordariales</taxon>
        <taxon>Sordariaceae</taxon>
        <taxon>Neurospora</taxon>
    </lineage>
</organism>
<evidence type="ECO:0000256" key="1">
    <source>
        <dbReference type="SAM" id="Phobius"/>
    </source>
</evidence>